<dbReference type="InterPro" id="IPR002508">
    <property type="entry name" value="MurNAc-LAA_cat"/>
</dbReference>
<keyword evidence="2" id="KW-0732">Signal</keyword>
<dbReference type="EMBL" id="JARBJD010000025">
    <property type="protein sequence ID" value="KAK2960003.1"/>
    <property type="molecule type" value="Genomic_DNA"/>
</dbReference>
<accession>A0ABQ9Y8C2</accession>
<feature type="signal peptide" evidence="2">
    <location>
        <begin position="1"/>
        <end position="17"/>
    </location>
</feature>
<reference evidence="4 5" key="1">
    <citation type="journal article" date="2022" name="bioRxiv">
        <title>Genomics of Preaxostyla Flagellates Illuminates Evolutionary Transitions and the Path Towards Mitochondrial Loss.</title>
        <authorList>
            <person name="Novak L.V.F."/>
            <person name="Treitli S.C."/>
            <person name="Pyrih J."/>
            <person name="Halakuc P."/>
            <person name="Pipaliya S.V."/>
            <person name="Vacek V."/>
            <person name="Brzon O."/>
            <person name="Soukal P."/>
            <person name="Eme L."/>
            <person name="Dacks J.B."/>
            <person name="Karnkowska A."/>
            <person name="Elias M."/>
            <person name="Hampl V."/>
        </authorList>
    </citation>
    <scope>NUCLEOTIDE SEQUENCE [LARGE SCALE GENOMIC DNA]</scope>
    <source>
        <strain evidence="4">NAU3</strain>
        <tissue evidence="4">Gut</tissue>
    </source>
</reference>
<dbReference type="Proteomes" id="UP001281761">
    <property type="component" value="Unassembled WGS sequence"/>
</dbReference>
<gene>
    <name evidence="4" type="ORF">BLNAU_4886</name>
</gene>
<organism evidence="4 5">
    <name type="scientific">Blattamonas nauphoetae</name>
    <dbReference type="NCBI Taxonomy" id="2049346"/>
    <lineage>
        <taxon>Eukaryota</taxon>
        <taxon>Metamonada</taxon>
        <taxon>Preaxostyla</taxon>
        <taxon>Oxymonadida</taxon>
        <taxon>Blattamonas</taxon>
    </lineage>
</organism>
<feature type="domain" description="MurNAc-LAA" evidence="3">
    <location>
        <begin position="79"/>
        <end position="187"/>
    </location>
</feature>
<dbReference type="Gene3D" id="3.40.630.40">
    <property type="entry name" value="Zn-dependent exopeptidases"/>
    <property type="match status" value="1"/>
</dbReference>
<dbReference type="GO" id="GO:0008745">
    <property type="term" value="F:N-acetylmuramoyl-L-alanine amidase activity"/>
    <property type="evidence" value="ECO:0007669"/>
    <property type="project" value="UniProtKB-EC"/>
</dbReference>
<dbReference type="SMART" id="SM00646">
    <property type="entry name" value="Ami_3"/>
    <property type="match status" value="1"/>
</dbReference>
<dbReference type="PANTHER" id="PTHR30404:SF0">
    <property type="entry name" value="N-ACETYLMURAMOYL-L-ALANINE AMIDASE AMIC"/>
    <property type="match status" value="1"/>
</dbReference>
<evidence type="ECO:0000259" key="3">
    <source>
        <dbReference type="SMART" id="SM00646"/>
    </source>
</evidence>
<proteinExistence type="predicted"/>
<name>A0ABQ9Y8C2_9EUKA</name>
<feature type="chain" id="PRO_5047286470" evidence="2">
    <location>
        <begin position="18"/>
        <end position="192"/>
    </location>
</feature>
<evidence type="ECO:0000313" key="4">
    <source>
        <dbReference type="EMBL" id="KAK2960003.1"/>
    </source>
</evidence>
<evidence type="ECO:0000256" key="2">
    <source>
        <dbReference type="SAM" id="SignalP"/>
    </source>
</evidence>
<protein>
    <submittedName>
        <fullName evidence="4">Sporulation-specific N-acetylmuramoyl-L-alanine amidase</fullName>
        <ecNumber evidence="4">3.5.1.28</ecNumber>
    </submittedName>
</protein>
<dbReference type="Pfam" id="PF01520">
    <property type="entry name" value="Amidase_3"/>
    <property type="match status" value="1"/>
</dbReference>
<dbReference type="InterPro" id="IPR050695">
    <property type="entry name" value="N-acetylmuramoyl_amidase_3"/>
</dbReference>
<keyword evidence="5" id="KW-1185">Reference proteome</keyword>
<dbReference type="PANTHER" id="PTHR30404">
    <property type="entry name" value="N-ACETYLMURAMOYL-L-ALANINE AMIDASE"/>
    <property type="match status" value="1"/>
</dbReference>
<dbReference type="SUPFAM" id="SSF53187">
    <property type="entry name" value="Zn-dependent exopeptidases"/>
    <property type="match status" value="1"/>
</dbReference>
<sequence>MLSFVALSLALISSSSAVKIFIDPGHGGSDPGAVANGLREKDLTLTISNKVAAGLRRVSGCEVKLSRTTDVYLSLSQRAQMANSWGARFFISIHINAGGGTGFESYRHQSNTADSRNIQAKLHPKIVGAMGVRDRGQKMANFAVLRDTTMSAILTENMFIDTAADAAKLKQAAFIEKIVSGHVAGIRAGVGF</sequence>
<dbReference type="CDD" id="cd02696">
    <property type="entry name" value="MurNAc-LAA"/>
    <property type="match status" value="1"/>
</dbReference>
<comment type="caution">
    <text evidence="4">The sequence shown here is derived from an EMBL/GenBank/DDBJ whole genome shotgun (WGS) entry which is preliminary data.</text>
</comment>
<evidence type="ECO:0000313" key="5">
    <source>
        <dbReference type="Proteomes" id="UP001281761"/>
    </source>
</evidence>
<dbReference type="EC" id="3.5.1.28" evidence="4"/>
<evidence type="ECO:0000256" key="1">
    <source>
        <dbReference type="ARBA" id="ARBA00022801"/>
    </source>
</evidence>
<keyword evidence="1 4" id="KW-0378">Hydrolase</keyword>